<accession>C6WWS0</accession>
<dbReference type="RefSeq" id="WP_015832404.1">
    <property type="nucleotide sequence ID" value="NC_012968.1"/>
</dbReference>
<gene>
    <name evidence="2" type="ordered locus">Mmol_1465</name>
</gene>
<protein>
    <recommendedName>
        <fullName evidence="1">IrrE N-terminal-like domain-containing protein</fullName>
    </recommendedName>
</protein>
<feature type="domain" description="IrrE N-terminal-like" evidence="1">
    <location>
        <begin position="33"/>
        <end position="154"/>
    </location>
</feature>
<dbReference type="AlphaFoldDB" id="C6WWS0"/>
<dbReference type="Gene3D" id="1.10.10.2910">
    <property type="match status" value="1"/>
</dbReference>
<dbReference type="HOGENOM" id="CLU_075752_0_0_4"/>
<dbReference type="InterPro" id="IPR010359">
    <property type="entry name" value="IrrE_HExxH"/>
</dbReference>
<evidence type="ECO:0000313" key="3">
    <source>
        <dbReference type="Proteomes" id="UP000002742"/>
    </source>
</evidence>
<proteinExistence type="predicted"/>
<sequence length="272" mass="30777">MNPAVRAESLINELCISSANEIDVEVIAFDSGIEILYERLYGCEATLVGFGSKAIATISPSSSRGRERFSIAHEIGHWLMHRGKSFRCRVDDIVQNYEANIQLEKEADLFASHLLMPTCLFQPAIKAANRPGLRDLQEIANQFDVSLQAVSIRLALLDSLPVIVACYNKAGLKWSLKSPHIPKRWWLCQKLDEDSFAYDLLYSGKLCPRLAKQPAETWFENDDADQYEILEQCMVSTKDHVLVLLYLNDPEMFNVGFDPNVGKSRFSVKTSW</sequence>
<name>C6WWS0_METML</name>
<evidence type="ECO:0000259" key="1">
    <source>
        <dbReference type="Pfam" id="PF06114"/>
    </source>
</evidence>
<keyword evidence="3" id="KW-1185">Reference proteome</keyword>
<dbReference type="OrthoDB" id="9794834at2"/>
<reference evidence="2 3" key="2">
    <citation type="journal article" date="2011" name="J. Bacteriol.">
        <title>Genomes of three methylotrophs from a single niche uncover genetic and metabolic divergence of Methylophilaceae.</title>
        <authorList>
            <person name="Lapidus A."/>
            <person name="Clum A."/>
            <person name="Labutti K."/>
            <person name="Kaluzhnaya M.G."/>
            <person name="Lim S."/>
            <person name="Beck D.A."/>
            <person name="Glavina Del Rio T."/>
            <person name="Nolan M."/>
            <person name="Mavromatis K."/>
            <person name="Huntemann M."/>
            <person name="Lucas S."/>
            <person name="Lidstrom M.E."/>
            <person name="Ivanova N."/>
            <person name="Chistoserdova L."/>
        </authorList>
    </citation>
    <scope>NUCLEOTIDE SEQUENCE [LARGE SCALE GENOMIC DNA]</scope>
    <source>
        <strain evidence="3">JLW8 / ATCC BAA-1282 / DSM 17540</strain>
    </source>
</reference>
<evidence type="ECO:0000313" key="2">
    <source>
        <dbReference type="EMBL" id="ACT48369.1"/>
    </source>
</evidence>
<dbReference type="Proteomes" id="UP000002742">
    <property type="component" value="Chromosome"/>
</dbReference>
<dbReference type="PANTHER" id="PTHR43236:SF2">
    <property type="entry name" value="BLL0069 PROTEIN"/>
    <property type="match status" value="1"/>
</dbReference>
<dbReference type="STRING" id="583345.Mmol_1465"/>
<organism evidence="2 3">
    <name type="scientific">Methylotenera mobilis (strain JLW8 / ATCC BAA-1282 / DSM 17540)</name>
    <dbReference type="NCBI Taxonomy" id="583345"/>
    <lineage>
        <taxon>Bacteria</taxon>
        <taxon>Pseudomonadati</taxon>
        <taxon>Pseudomonadota</taxon>
        <taxon>Betaproteobacteria</taxon>
        <taxon>Nitrosomonadales</taxon>
        <taxon>Methylophilaceae</taxon>
        <taxon>Methylotenera</taxon>
    </lineage>
</organism>
<dbReference type="KEGG" id="mmb:Mmol_1465"/>
<dbReference type="EMBL" id="CP001672">
    <property type="protein sequence ID" value="ACT48369.1"/>
    <property type="molecule type" value="Genomic_DNA"/>
</dbReference>
<reference evidence="3" key="1">
    <citation type="submission" date="2009-07" db="EMBL/GenBank/DDBJ databases">
        <title>Complete sequence of Methylotenera mobilis JLW8.</title>
        <authorList>
            <consortium name="US DOE Joint Genome Institute"/>
            <person name="Lucas S."/>
            <person name="Copeland A."/>
            <person name="Lapidus A."/>
            <person name="Glavina del Rio T."/>
            <person name="Tice H."/>
            <person name="Bruce D."/>
            <person name="Goodwin L."/>
            <person name="Pitluck S."/>
            <person name="LaButti K.M."/>
            <person name="Clum A."/>
            <person name="Larimer F."/>
            <person name="Land M."/>
            <person name="Hauser L."/>
            <person name="Kyrpides N."/>
            <person name="Mikhailova N."/>
            <person name="Kayluzhnaya M."/>
            <person name="Chistoserdova L."/>
        </authorList>
    </citation>
    <scope>NUCLEOTIDE SEQUENCE [LARGE SCALE GENOMIC DNA]</scope>
    <source>
        <strain evidence="3">JLW8 / ATCC BAA-1282 / DSM 17540</strain>
    </source>
</reference>
<dbReference type="Pfam" id="PF06114">
    <property type="entry name" value="Peptidase_M78"/>
    <property type="match status" value="1"/>
</dbReference>
<dbReference type="InterPro" id="IPR052345">
    <property type="entry name" value="Rad_response_metalloprotease"/>
</dbReference>
<dbReference type="PANTHER" id="PTHR43236">
    <property type="entry name" value="ANTITOXIN HIGA1"/>
    <property type="match status" value="1"/>
</dbReference>
<dbReference type="eggNOG" id="COG2856">
    <property type="taxonomic scope" value="Bacteria"/>
</dbReference>